<reference evidence="2 3" key="1">
    <citation type="submission" date="2016-11" db="EMBL/GenBank/DDBJ databases">
        <title>Whole genomes of Flavobacteriaceae.</title>
        <authorList>
            <person name="Stine C."/>
            <person name="Li C."/>
            <person name="Tadesse D."/>
        </authorList>
    </citation>
    <scope>NUCLEOTIDE SEQUENCE [LARGE SCALE GENOMIC DNA]</scope>
    <source>
        <strain evidence="2 3">DSM 18292</strain>
    </source>
</reference>
<organism evidence="2 3">
    <name type="scientific">Flavobacterium hercynium</name>
    <dbReference type="NCBI Taxonomy" id="387094"/>
    <lineage>
        <taxon>Bacteria</taxon>
        <taxon>Pseudomonadati</taxon>
        <taxon>Bacteroidota</taxon>
        <taxon>Flavobacteriia</taxon>
        <taxon>Flavobacteriales</taxon>
        <taxon>Flavobacteriaceae</taxon>
        <taxon>Flavobacterium</taxon>
    </lineage>
</organism>
<feature type="signal peptide" evidence="1">
    <location>
        <begin position="1"/>
        <end position="17"/>
    </location>
</feature>
<keyword evidence="3" id="KW-1185">Reference proteome</keyword>
<dbReference type="AlphaFoldDB" id="A0A226HFU1"/>
<gene>
    <name evidence="2" type="ORF">B0A66_07685</name>
</gene>
<dbReference type="RefSeq" id="WP_089049269.1">
    <property type="nucleotide sequence ID" value="NZ_FXTV01000015.1"/>
</dbReference>
<evidence type="ECO:0000256" key="1">
    <source>
        <dbReference type="SAM" id="SignalP"/>
    </source>
</evidence>
<keyword evidence="1" id="KW-0732">Signal</keyword>
<evidence type="ECO:0000313" key="3">
    <source>
        <dbReference type="Proteomes" id="UP000198345"/>
    </source>
</evidence>
<dbReference type="EMBL" id="MUGW01000016">
    <property type="protein sequence ID" value="OXA93147.1"/>
    <property type="molecule type" value="Genomic_DNA"/>
</dbReference>
<name>A0A226HFU1_9FLAO</name>
<evidence type="ECO:0000313" key="2">
    <source>
        <dbReference type="EMBL" id="OXA93147.1"/>
    </source>
</evidence>
<feature type="chain" id="PRO_5012714250" evidence="1">
    <location>
        <begin position="18"/>
        <end position="244"/>
    </location>
</feature>
<protein>
    <submittedName>
        <fullName evidence="2">Uncharacterized protein</fullName>
    </submittedName>
</protein>
<proteinExistence type="predicted"/>
<dbReference type="OrthoDB" id="9834456at2"/>
<accession>A0A226HFU1</accession>
<sequence>MSKKLLGLLLYSALLQAQMSTAPQRSVKDLTENNSLKREKVSYVTEKTNKKNDVFFNEGTVHEVLCDTVSLSKKTKESIPKENKSVIYINGQYVVAQEVTVQMTSDFMSSATTGFAVPIGNLNKEIVDNESSYAGTDSANSFKVLEDGLYQINMTLQLSTTYGATPTIGIWDNNAMQWVASVKEQCTTPKNKLQTYTLTASKPMRANHTYSFRACNKFDFTIKNGNNNDLNSDNVSQVSVKRVK</sequence>
<dbReference type="Proteomes" id="UP000198345">
    <property type="component" value="Unassembled WGS sequence"/>
</dbReference>
<comment type="caution">
    <text evidence="2">The sequence shown here is derived from an EMBL/GenBank/DDBJ whole genome shotgun (WGS) entry which is preliminary data.</text>
</comment>